<organism evidence="2 3">
    <name type="scientific">Anaeramoeba flamelloides</name>
    <dbReference type="NCBI Taxonomy" id="1746091"/>
    <lineage>
        <taxon>Eukaryota</taxon>
        <taxon>Metamonada</taxon>
        <taxon>Anaeramoebidae</taxon>
        <taxon>Anaeramoeba</taxon>
    </lineage>
</organism>
<feature type="region of interest" description="Disordered" evidence="1">
    <location>
        <begin position="675"/>
        <end position="707"/>
    </location>
</feature>
<feature type="compositionally biased region" description="Basic residues" evidence="1">
    <location>
        <begin position="834"/>
        <end position="846"/>
    </location>
</feature>
<feature type="compositionally biased region" description="Basic residues" evidence="1">
    <location>
        <begin position="376"/>
        <end position="386"/>
    </location>
</feature>
<name>A0AAV7ZRG1_9EUKA</name>
<feature type="compositionally biased region" description="Basic residues" evidence="1">
    <location>
        <begin position="691"/>
        <end position="707"/>
    </location>
</feature>
<dbReference type="EMBL" id="JANTQA010000023">
    <property type="protein sequence ID" value="KAJ3444537.1"/>
    <property type="molecule type" value="Genomic_DNA"/>
</dbReference>
<feature type="compositionally biased region" description="Low complexity" evidence="1">
    <location>
        <begin position="312"/>
        <end position="328"/>
    </location>
</feature>
<feature type="region of interest" description="Disordered" evidence="1">
    <location>
        <begin position="806"/>
        <end position="850"/>
    </location>
</feature>
<feature type="compositionally biased region" description="Low complexity" evidence="1">
    <location>
        <begin position="807"/>
        <end position="831"/>
    </location>
</feature>
<feature type="region of interest" description="Disordered" evidence="1">
    <location>
        <begin position="376"/>
        <end position="408"/>
    </location>
</feature>
<reference evidence="2" key="1">
    <citation type="submission" date="2022-08" db="EMBL/GenBank/DDBJ databases">
        <title>Novel sulphate-reducing endosymbionts in the free-living metamonad Anaeramoeba.</title>
        <authorList>
            <person name="Jerlstrom-Hultqvist J."/>
            <person name="Cepicka I."/>
            <person name="Gallot-Lavallee L."/>
            <person name="Salas-Leiva D."/>
            <person name="Curtis B.A."/>
            <person name="Zahonova K."/>
            <person name="Pipaliya S."/>
            <person name="Dacks J."/>
            <person name="Roger A.J."/>
        </authorList>
    </citation>
    <scope>NUCLEOTIDE SEQUENCE</scope>
    <source>
        <strain evidence="2">Busselton2</strain>
    </source>
</reference>
<gene>
    <name evidence="2" type="ORF">M0812_10394</name>
</gene>
<proteinExistence type="predicted"/>
<dbReference type="Proteomes" id="UP001146793">
    <property type="component" value="Unassembled WGS sequence"/>
</dbReference>
<evidence type="ECO:0000313" key="2">
    <source>
        <dbReference type="EMBL" id="KAJ3444537.1"/>
    </source>
</evidence>
<accession>A0AAV7ZRG1</accession>
<protein>
    <submittedName>
        <fullName evidence="2">Uncharacterized protein</fullName>
    </submittedName>
</protein>
<feature type="compositionally biased region" description="Polar residues" evidence="1">
    <location>
        <begin position="675"/>
        <end position="685"/>
    </location>
</feature>
<evidence type="ECO:0000313" key="3">
    <source>
        <dbReference type="Proteomes" id="UP001146793"/>
    </source>
</evidence>
<feature type="region of interest" description="Disordered" evidence="1">
    <location>
        <begin position="285"/>
        <end position="333"/>
    </location>
</feature>
<dbReference type="AlphaFoldDB" id="A0AAV7ZRG1"/>
<sequence>MNKRFNVISIIGNKKTRIPIRDIENETIGSLIKKIEKRNVFTDDTIFALKTKTGEWLFNEDYVTDLLNHGDTVVCVVNPPPYPLCEDVLLKFSQFDPPSFPLTLQPNSFIEAEVEVGAEVEKDQEKTDILIYGAENGNQNSKENQQQVQTKLFKKTETKLKAQTIVNKYTDEKKVKKFKNMNDRFLKNGFENNIEINHFLQKKLAIEKKNFNKKRVNKLNEGNLVDEKDINSMKAIPFLPAQIEQVGKNKVDEATLNENEKEKENTLMHGNTKKTAQTKLEQKLPQKNNKITNSKKRKENQNNRKNEPTIPKGSQQKQIQSQKKTQNQELLNKSRLNNRCEEIKETNYSLLLTSNMKSDNINIDLSDEIFEKINLKKRNQHKKKNVNRYSTPQPKKHKKNLLDPQLSDPKANLQHQKFKNKLKLTQSIWQDLSIHNQKRKVANKNQSLNKLIVKKNLKKHINMNKNNQTIHKHEDQNVKKIMKKKIENKKITKRMCCEDSDLDESTWEEINFYNSIEKDRRLKTNIKNNLYTFTHLIDQTIPSDMNQLLKKNNSERVKRSFDGERLNEESRCQNMALNNNKNLNKFNEKNNSNQIKKISYHRNKNNNNRIKNKNQKKANKIIIEKNLGLNKKKSKLKAKNKIKKTGKFANIPNKNIYQNLPSSGWVELVQPNQRNQKNWSNSDRGNQNSCKNKKINQKNKKKKKIHLNRNNHLSVINQSYSSDDLYRKMKNKYQSDNNQSGIFQIQDEFNLQNQSNNIFDFRSHDSFSDDSFEPVDISKKKLRVSPLGLINSTAYYSSDNTGNIYPGNNTNSNNNSGGSGDNINTINNNNDNNKHKHKHSNHKQKIKRESSQKSGYLECFKVISKSEKEYYLDVLTILFYKRKIEIYHSNNLIFTILIILIKIESTPDHESTLTITSLNNEYILKFTNDERLKTFTKLFLMYKEKNEKKNKEKEQFLVSFSGNEAKKGLIIIKNKQIKLVLLYKDGKTIKNQIKDINFIINKKKEFILGFSNDQFHIHFMNNSELEQFTSILNLNK</sequence>
<comment type="caution">
    <text evidence="2">The sequence shown here is derived from an EMBL/GenBank/DDBJ whole genome shotgun (WGS) entry which is preliminary data.</text>
</comment>
<evidence type="ECO:0000256" key="1">
    <source>
        <dbReference type="SAM" id="MobiDB-lite"/>
    </source>
</evidence>